<evidence type="ECO:0000313" key="2">
    <source>
        <dbReference type="EMBL" id="KAK5971540.1"/>
    </source>
</evidence>
<keyword evidence="3" id="KW-1185">Reference proteome</keyword>
<protein>
    <submittedName>
        <fullName evidence="2">Uncharacterized protein</fullName>
    </submittedName>
</protein>
<feature type="chain" id="PRO_5042957059" evidence="1">
    <location>
        <begin position="21"/>
        <end position="189"/>
    </location>
</feature>
<proteinExistence type="predicted"/>
<reference evidence="2 3" key="1">
    <citation type="submission" date="2019-10" db="EMBL/GenBank/DDBJ databases">
        <title>Assembly and Annotation for the nematode Trichostrongylus colubriformis.</title>
        <authorList>
            <person name="Martin J."/>
        </authorList>
    </citation>
    <scope>NUCLEOTIDE SEQUENCE [LARGE SCALE GENOMIC DNA]</scope>
    <source>
        <strain evidence="2">G859</strain>
        <tissue evidence="2">Whole worm</tissue>
    </source>
</reference>
<comment type="caution">
    <text evidence="2">The sequence shown here is derived from an EMBL/GenBank/DDBJ whole genome shotgun (WGS) entry which is preliminary data.</text>
</comment>
<keyword evidence="1" id="KW-0732">Signal</keyword>
<dbReference type="AlphaFoldDB" id="A0AAN8F6Y8"/>
<evidence type="ECO:0000313" key="3">
    <source>
        <dbReference type="Proteomes" id="UP001331761"/>
    </source>
</evidence>
<organism evidence="2 3">
    <name type="scientific">Trichostrongylus colubriformis</name>
    <name type="common">Black scour worm</name>
    <dbReference type="NCBI Taxonomy" id="6319"/>
    <lineage>
        <taxon>Eukaryota</taxon>
        <taxon>Metazoa</taxon>
        <taxon>Ecdysozoa</taxon>
        <taxon>Nematoda</taxon>
        <taxon>Chromadorea</taxon>
        <taxon>Rhabditida</taxon>
        <taxon>Rhabditina</taxon>
        <taxon>Rhabditomorpha</taxon>
        <taxon>Strongyloidea</taxon>
        <taxon>Trichostrongylidae</taxon>
        <taxon>Trichostrongylus</taxon>
    </lineage>
</organism>
<accession>A0AAN8F6Y8</accession>
<name>A0AAN8F6Y8_TRICO</name>
<gene>
    <name evidence="2" type="ORF">GCK32_014624</name>
</gene>
<sequence>MHLCFLSLVCSAFLFAGGYADCKKNITRRYNLRFPPHPPIVNITRRAAFMRAINRFMPEGYLPMKYNKTLEQEAEAAYNETLKEQAKSALRKPFDRAFYRFNVTIDMDKSTFKADREQAFMDALFTIQDTAVSIFEYTFVNSAYTVNMISKIAWSRLTQTQCDMGYCRNDVIGMSTFILQYASSTDLAC</sequence>
<dbReference type="Proteomes" id="UP001331761">
    <property type="component" value="Unassembled WGS sequence"/>
</dbReference>
<evidence type="ECO:0000256" key="1">
    <source>
        <dbReference type="SAM" id="SignalP"/>
    </source>
</evidence>
<dbReference type="EMBL" id="WIXE01017669">
    <property type="protein sequence ID" value="KAK5971540.1"/>
    <property type="molecule type" value="Genomic_DNA"/>
</dbReference>
<feature type="signal peptide" evidence="1">
    <location>
        <begin position="1"/>
        <end position="20"/>
    </location>
</feature>